<proteinExistence type="predicted"/>
<evidence type="ECO:0000313" key="1">
    <source>
        <dbReference type="EMBL" id="QGM48227.1"/>
    </source>
</evidence>
<evidence type="ECO:0000313" key="2">
    <source>
        <dbReference type="Proteomes" id="UP000309061"/>
    </source>
</evidence>
<accession>A0A6B8KKQ4</accession>
<organism evidence="1 2">
    <name type="scientific">Methylocystis heyeri</name>
    <dbReference type="NCBI Taxonomy" id="391905"/>
    <lineage>
        <taxon>Bacteria</taxon>
        <taxon>Pseudomonadati</taxon>
        <taxon>Pseudomonadota</taxon>
        <taxon>Alphaproteobacteria</taxon>
        <taxon>Hyphomicrobiales</taxon>
        <taxon>Methylocystaceae</taxon>
        <taxon>Methylocystis</taxon>
    </lineage>
</organism>
<dbReference type="RefSeq" id="WP_154331771.1">
    <property type="nucleotide sequence ID" value="NZ_CP046053.1"/>
</dbReference>
<name>A0A6B8KKQ4_9HYPH</name>
<dbReference type="EMBL" id="CP046053">
    <property type="protein sequence ID" value="QGM48227.1"/>
    <property type="molecule type" value="Genomic_DNA"/>
</dbReference>
<reference evidence="1 2" key="1">
    <citation type="submission" date="2019-11" db="EMBL/GenBank/DDBJ databases">
        <title>The genome sequence of Methylocystis heyeri.</title>
        <authorList>
            <person name="Oshkin I.Y."/>
            <person name="Miroshnikov K."/>
            <person name="Dedysh S.N."/>
        </authorList>
    </citation>
    <scope>NUCLEOTIDE SEQUENCE [LARGE SCALE GENOMIC DNA]</scope>
    <source>
        <strain evidence="1 2">H2</strain>
        <plasmid evidence="1 2">unnamed1</plasmid>
    </source>
</reference>
<geneLocation type="plasmid" evidence="1">
    <name>unnamed1</name>
</geneLocation>
<keyword evidence="1" id="KW-0614">Plasmid</keyword>
<sequence>MNTANLQLEGVYAVLAALFGALREKGVCNDQEIDQLLAGVEKALASDPQRPTELRGANIDAICFPARFLRHALQASSEGHHLSFAQLVSRVGQTKPDH</sequence>
<gene>
    <name evidence="1" type="ORF">H2LOC_020780</name>
</gene>
<dbReference type="Proteomes" id="UP000309061">
    <property type="component" value="Plasmid unnamed1"/>
</dbReference>
<dbReference type="OrthoDB" id="7359436at2"/>
<protein>
    <submittedName>
        <fullName evidence="1">Uncharacterized protein</fullName>
    </submittedName>
</protein>
<keyword evidence="2" id="KW-1185">Reference proteome</keyword>
<dbReference type="AlphaFoldDB" id="A0A6B8KKQ4"/>
<dbReference type="KEGG" id="mhey:H2LOC_020780"/>